<feature type="transmembrane region" description="Helical" evidence="2">
    <location>
        <begin position="650"/>
        <end position="674"/>
    </location>
</feature>
<sequence>MALPPVILDSNSRLSSSPASSPRVVEGSIGRKQSIHPEMERSIQTSMSPGANFFDDSSDDELPMDLHQMSQDAHATANSSGERRAEGKDLGHATIYHHDDIPSTPSLTSLNTSPIQARHMSIHRPGPSRLVTTTTPRNSGSYTESASRSPTSPSALALPYSLDLSLPFTNEQDPILSAHAITMRALETRHSNEAGSGEKRPATGRTMSLQHQQYTPSRDTPQRPARSRSRSPTHNRNIDIASLTYTFSPHAPLPPPRSKHSRPTHLHSRTRSQSAPAHEMAKKSRNMKLQIQPPGPPPNHERPKDLPAHFIRTPYPFSPHKTFPKPRGVQRSASHPTPLSADRVRVRGHKHSFREHSSNTKKSSRGGLGSNSRSDATAASGDSGGKQGESVLYLSLTKRAGKMANKTAEIAIPASLTLQVVQRGRDKGLWVGGKRVGEGVKSPRAAEREFETLDFDDEVLATQLREGYRKMVGPWWRRWGSARGLGTVEVGVWSGWSGGISTYAGGESGLRGGSRAGAGRLLAARDTSNTFSEAKLWELYWSPKTGKARYAWVHWARRVAASKTPISSSYSAQPLQNLAENGEKELPPSPAPEMDANLMTGIVFTHRWRWKRILFAIALVLALSVLATLLWTFFGSTWVNVGYKGAGDRVATGCLMGVLILLLGLVVLGAWCWVSWM</sequence>
<feature type="compositionally biased region" description="Basic residues" evidence="1">
    <location>
        <begin position="257"/>
        <end position="270"/>
    </location>
</feature>
<evidence type="ECO:0000313" key="4">
    <source>
        <dbReference type="Proteomes" id="UP000799750"/>
    </source>
</evidence>
<organism evidence="3 4">
    <name type="scientific">Lophium mytilinum</name>
    <dbReference type="NCBI Taxonomy" id="390894"/>
    <lineage>
        <taxon>Eukaryota</taxon>
        <taxon>Fungi</taxon>
        <taxon>Dikarya</taxon>
        <taxon>Ascomycota</taxon>
        <taxon>Pezizomycotina</taxon>
        <taxon>Dothideomycetes</taxon>
        <taxon>Pleosporomycetidae</taxon>
        <taxon>Mytilinidiales</taxon>
        <taxon>Mytilinidiaceae</taxon>
        <taxon>Lophium</taxon>
    </lineage>
</organism>
<feature type="compositionally biased region" description="Polar residues" evidence="1">
    <location>
        <begin position="205"/>
        <end position="219"/>
    </location>
</feature>
<feature type="region of interest" description="Disordered" evidence="1">
    <location>
        <begin position="1"/>
        <end position="63"/>
    </location>
</feature>
<name>A0A6A6QTM9_9PEZI</name>
<keyword evidence="4" id="KW-1185">Reference proteome</keyword>
<keyword evidence="2" id="KW-0812">Transmembrane</keyword>
<dbReference type="EMBL" id="MU004189">
    <property type="protein sequence ID" value="KAF2495083.1"/>
    <property type="molecule type" value="Genomic_DNA"/>
</dbReference>
<dbReference type="Proteomes" id="UP000799750">
    <property type="component" value="Unassembled WGS sequence"/>
</dbReference>
<evidence type="ECO:0000256" key="1">
    <source>
        <dbReference type="SAM" id="MobiDB-lite"/>
    </source>
</evidence>
<feature type="compositionally biased region" description="Polar residues" evidence="1">
    <location>
        <begin position="130"/>
        <end position="153"/>
    </location>
</feature>
<dbReference type="AlphaFoldDB" id="A0A6A6QTM9"/>
<keyword evidence="2" id="KW-0472">Membrane</keyword>
<feature type="compositionally biased region" description="Low complexity" evidence="1">
    <location>
        <begin position="10"/>
        <end position="21"/>
    </location>
</feature>
<feature type="compositionally biased region" description="Basic and acidic residues" evidence="1">
    <location>
        <begin position="188"/>
        <end position="201"/>
    </location>
</feature>
<protein>
    <submittedName>
        <fullName evidence="3">Uncharacterized protein</fullName>
    </submittedName>
</protein>
<keyword evidence="2" id="KW-1133">Transmembrane helix</keyword>
<dbReference type="OrthoDB" id="3691966at2759"/>
<evidence type="ECO:0000256" key="2">
    <source>
        <dbReference type="SAM" id="Phobius"/>
    </source>
</evidence>
<evidence type="ECO:0000313" key="3">
    <source>
        <dbReference type="EMBL" id="KAF2495083.1"/>
    </source>
</evidence>
<feature type="region of interest" description="Disordered" evidence="1">
    <location>
        <begin position="188"/>
        <end position="388"/>
    </location>
</feature>
<reference evidence="3" key="1">
    <citation type="journal article" date="2020" name="Stud. Mycol.">
        <title>101 Dothideomycetes genomes: a test case for predicting lifestyles and emergence of pathogens.</title>
        <authorList>
            <person name="Haridas S."/>
            <person name="Albert R."/>
            <person name="Binder M."/>
            <person name="Bloem J."/>
            <person name="Labutti K."/>
            <person name="Salamov A."/>
            <person name="Andreopoulos B."/>
            <person name="Baker S."/>
            <person name="Barry K."/>
            <person name="Bills G."/>
            <person name="Bluhm B."/>
            <person name="Cannon C."/>
            <person name="Castanera R."/>
            <person name="Culley D."/>
            <person name="Daum C."/>
            <person name="Ezra D."/>
            <person name="Gonzalez J."/>
            <person name="Henrissat B."/>
            <person name="Kuo A."/>
            <person name="Liang C."/>
            <person name="Lipzen A."/>
            <person name="Lutzoni F."/>
            <person name="Magnuson J."/>
            <person name="Mondo S."/>
            <person name="Nolan M."/>
            <person name="Ohm R."/>
            <person name="Pangilinan J."/>
            <person name="Park H.-J."/>
            <person name="Ramirez L."/>
            <person name="Alfaro M."/>
            <person name="Sun H."/>
            <person name="Tritt A."/>
            <person name="Yoshinaga Y."/>
            <person name="Zwiers L.-H."/>
            <person name="Turgeon B."/>
            <person name="Goodwin S."/>
            <person name="Spatafora J."/>
            <person name="Crous P."/>
            <person name="Grigoriev I."/>
        </authorList>
    </citation>
    <scope>NUCLEOTIDE SEQUENCE</scope>
    <source>
        <strain evidence="3">CBS 269.34</strain>
    </source>
</reference>
<accession>A0A6A6QTM9</accession>
<feature type="region of interest" description="Disordered" evidence="1">
    <location>
        <begin position="124"/>
        <end position="153"/>
    </location>
</feature>
<feature type="transmembrane region" description="Helical" evidence="2">
    <location>
        <begin position="613"/>
        <end position="634"/>
    </location>
</feature>
<proteinExistence type="predicted"/>
<gene>
    <name evidence="3" type="ORF">BU16DRAFT_617952</name>
</gene>